<dbReference type="KEGG" id="nao:Y958_21790"/>
<evidence type="ECO:0000256" key="5">
    <source>
        <dbReference type="ARBA" id="ARBA00023014"/>
    </source>
</evidence>
<dbReference type="Pfam" id="PF00355">
    <property type="entry name" value="Rieske"/>
    <property type="match status" value="1"/>
</dbReference>
<evidence type="ECO:0000259" key="6">
    <source>
        <dbReference type="PROSITE" id="PS51296"/>
    </source>
</evidence>
<dbReference type="AlphaFoldDB" id="A0A248JY88"/>
<dbReference type="Proteomes" id="UP000197153">
    <property type="component" value="Chromosome 2"/>
</dbReference>
<proteinExistence type="predicted"/>
<name>A0A248JY88_9PROT</name>
<evidence type="ECO:0000313" key="7">
    <source>
        <dbReference type="EMBL" id="ASG23675.1"/>
    </source>
</evidence>
<evidence type="ECO:0000256" key="2">
    <source>
        <dbReference type="ARBA" id="ARBA00022723"/>
    </source>
</evidence>
<keyword evidence="2" id="KW-0479">Metal-binding</keyword>
<dbReference type="PANTHER" id="PTHR43756">
    <property type="entry name" value="CHOLINE MONOOXYGENASE, CHLOROPLASTIC"/>
    <property type="match status" value="1"/>
</dbReference>
<gene>
    <name evidence="7" type="ORF">Y958_21790</name>
</gene>
<dbReference type="InterPro" id="IPR001663">
    <property type="entry name" value="Rng_hydr_dOase-A"/>
</dbReference>
<keyword evidence="4" id="KW-0408">Iron</keyword>
<dbReference type="EMBL" id="CP022111">
    <property type="protein sequence ID" value="ASG23675.1"/>
    <property type="molecule type" value="Genomic_DNA"/>
</dbReference>
<sequence>MDYRHGPDRRRGAYGVTAPWIKLGDAAGVAAHGDYLTGRVPDAAGAAIPVVVQNFQGALKAFRNVCSHRYALIHDRPCGRGLLRCPYHGWVYDAAGVPIGIPFDDSDFHLDAEARRRLALAPVGLAVASGQVWVNADAAAIFTEPA</sequence>
<evidence type="ECO:0000256" key="1">
    <source>
        <dbReference type="ARBA" id="ARBA00022714"/>
    </source>
</evidence>
<keyword evidence="3" id="KW-0560">Oxidoreductase</keyword>
<evidence type="ECO:0000256" key="3">
    <source>
        <dbReference type="ARBA" id="ARBA00023002"/>
    </source>
</evidence>
<accession>A0A248JY88</accession>
<organism evidence="7 8">
    <name type="scientific">Nitrospirillum viridazoti CBAmc</name>
    <dbReference type="NCBI Taxonomy" id="1441467"/>
    <lineage>
        <taxon>Bacteria</taxon>
        <taxon>Pseudomonadati</taxon>
        <taxon>Pseudomonadota</taxon>
        <taxon>Alphaproteobacteria</taxon>
        <taxon>Rhodospirillales</taxon>
        <taxon>Azospirillaceae</taxon>
        <taxon>Nitrospirillum</taxon>
        <taxon>Nitrospirillum viridazoti</taxon>
    </lineage>
</organism>
<dbReference type="PROSITE" id="PS51296">
    <property type="entry name" value="RIESKE"/>
    <property type="match status" value="1"/>
</dbReference>
<dbReference type="GO" id="GO:0051537">
    <property type="term" value="F:2 iron, 2 sulfur cluster binding"/>
    <property type="evidence" value="ECO:0007669"/>
    <property type="project" value="UniProtKB-KW"/>
</dbReference>
<keyword evidence="5" id="KW-0411">Iron-sulfur</keyword>
<reference evidence="7 8" key="1">
    <citation type="submission" date="2017-06" db="EMBL/GenBank/DDBJ databases">
        <title>Complete genome sequence of Nitrospirillum amazonense strain CBAmC, an endophytic nitrogen-fixing and plant growth-promoting bacterium, isolated from sugarcane.</title>
        <authorList>
            <person name="Schwab S."/>
            <person name="dos Santos Teixeira K.R."/>
            <person name="Simoes Araujo J.L."/>
            <person name="Soares Vidal M."/>
            <person name="Borges de Freitas H.R."/>
            <person name="Rivello Crivelaro A.L."/>
            <person name="Bueno de Camargo Nunes A."/>
            <person name="dos Santos C.M."/>
            <person name="Palmeira da Silva Rosa D."/>
            <person name="da Silva Padilha D."/>
            <person name="da Silva E."/>
            <person name="Araujo Terra L."/>
            <person name="Soares Mendes V."/>
            <person name="Farinelli L."/>
            <person name="Magalhaes Cruz L."/>
            <person name="Baldani J.I."/>
        </authorList>
    </citation>
    <scope>NUCLEOTIDE SEQUENCE [LARGE SCALE GENOMIC DNA]</scope>
    <source>
        <strain evidence="7 8">CBAmC</strain>
    </source>
</reference>
<dbReference type="Gene3D" id="2.102.10.10">
    <property type="entry name" value="Rieske [2Fe-2S] iron-sulphur domain"/>
    <property type="match status" value="1"/>
</dbReference>
<dbReference type="InterPro" id="IPR036922">
    <property type="entry name" value="Rieske_2Fe-2S_sf"/>
</dbReference>
<evidence type="ECO:0000313" key="8">
    <source>
        <dbReference type="Proteomes" id="UP000197153"/>
    </source>
</evidence>
<dbReference type="GO" id="GO:0016491">
    <property type="term" value="F:oxidoreductase activity"/>
    <property type="evidence" value="ECO:0007669"/>
    <property type="project" value="UniProtKB-KW"/>
</dbReference>
<keyword evidence="8" id="KW-1185">Reference proteome</keyword>
<keyword evidence="1" id="KW-0001">2Fe-2S</keyword>
<feature type="domain" description="Rieske" evidence="6">
    <location>
        <begin position="27"/>
        <end position="134"/>
    </location>
</feature>
<dbReference type="InterPro" id="IPR017941">
    <property type="entry name" value="Rieske_2Fe-2S"/>
</dbReference>
<protein>
    <recommendedName>
        <fullName evidence="6">Rieske domain-containing protein</fullName>
    </recommendedName>
</protein>
<dbReference type="SUPFAM" id="SSF50022">
    <property type="entry name" value="ISP domain"/>
    <property type="match status" value="1"/>
</dbReference>
<dbReference type="GO" id="GO:0046872">
    <property type="term" value="F:metal ion binding"/>
    <property type="evidence" value="ECO:0007669"/>
    <property type="project" value="UniProtKB-KW"/>
</dbReference>
<evidence type="ECO:0000256" key="4">
    <source>
        <dbReference type="ARBA" id="ARBA00023004"/>
    </source>
</evidence>
<dbReference type="PANTHER" id="PTHR43756:SF5">
    <property type="entry name" value="CHOLINE MONOOXYGENASE, CHLOROPLASTIC"/>
    <property type="match status" value="1"/>
</dbReference>